<name>A0A0R3MAL0_9BRAD</name>
<dbReference type="RefSeq" id="WP_057862134.1">
    <property type="nucleotide sequence ID" value="NZ_LLYB01000123.1"/>
</dbReference>
<organism evidence="2 3">
    <name type="scientific">Bradyrhizobium lablabi</name>
    <dbReference type="NCBI Taxonomy" id="722472"/>
    <lineage>
        <taxon>Bacteria</taxon>
        <taxon>Pseudomonadati</taxon>
        <taxon>Pseudomonadota</taxon>
        <taxon>Alphaproteobacteria</taxon>
        <taxon>Hyphomicrobiales</taxon>
        <taxon>Nitrobacteraceae</taxon>
        <taxon>Bradyrhizobium</taxon>
    </lineage>
</organism>
<gene>
    <name evidence="2" type="ORF">CQ14_12135</name>
</gene>
<protein>
    <submittedName>
        <fullName evidence="2">Uncharacterized protein</fullName>
    </submittedName>
</protein>
<comment type="caution">
    <text evidence="2">The sequence shown here is derived from an EMBL/GenBank/DDBJ whole genome shotgun (WGS) entry which is preliminary data.</text>
</comment>
<dbReference type="OrthoDB" id="5507683at2"/>
<evidence type="ECO:0000313" key="2">
    <source>
        <dbReference type="EMBL" id="KRR17144.1"/>
    </source>
</evidence>
<dbReference type="AlphaFoldDB" id="A0A0R3MAL0"/>
<evidence type="ECO:0000313" key="3">
    <source>
        <dbReference type="Proteomes" id="UP000051660"/>
    </source>
</evidence>
<sequence length="366" mass="39823">MRGQELISTPEKRAVSEAGIVLPPDLLQPFLLRFRREDLHIMAFFSGHPDYEAVEAMIRYREDGTPAIRAILTRHDQSQIDHVNDDELSAEGQSVARQTCRRDIALAVDAVPGRRHARLEFDSHAGEPVVLDITSVGEPDPGRGGVSDPGSHSPNSSLPLMRRRASTLAGPQTAVFVGGTHFQVPVKIRSGPFVAHEGYFTEGHTFGAIRAGTIGYRVKTRPARMAVGERWILDSADGAMAYRIANRDPDGRLHITRDDGAGESIEAFAHRDGLRVMRIRKLAGEGLKGGLDLAFDNAGRFSLAMEGETIVSGSVEEKRQAGTTVIALSPTQPDWAVARQIRVTSSRNGDRLTAVTTIGRSWPAQG</sequence>
<dbReference type="EMBL" id="LLYB01000123">
    <property type="protein sequence ID" value="KRR17144.1"/>
    <property type="molecule type" value="Genomic_DNA"/>
</dbReference>
<reference evidence="2 3" key="1">
    <citation type="submission" date="2014-03" db="EMBL/GenBank/DDBJ databases">
        <title>Bradyrhizobium valentinum sp. nov., isolated from effective nodules of Lupinus mariae-josephae, a lupine endemic of basic-lime soils in Eastern Spain.</title>
        <authorList>
            <person name="Duran D."/>
            <person name="Rey L."/>
            <person name="Navarro A."/>
            <person name="Busquets A."/>
            <person name="Imperial J."/>
            <person name="Ruiz-Argueso T."/>
        </authorList>
    </citation>
    <scope>NUCLEOTIDE SEQUENCE [LARGE SCALE GENOMIC DNA]</scope>
    <source>
        <strain evidence="2 3">CCBAU 23086</strain>
    </source>
</reference>
<proteinExistence type="predicted"/>
<evidence type="ECO:0000256" key="1">
    <source>
        <dbReference type="SAM" id="MobiDB-lite"/>
    </source>
</evidence>
<dbReference type="Proteomes" id="UP000051660">
    <property type="component" value="Unassembled WGS sequence"/>
</dbReference>
<feature type="region of interest" description="Disordered" evidence="1">
    <location>
        <begin position="134"/>
        <end position="158"/>
    </location>
</feature>
<accession>A0A0R3MAL0</accession>